<name>A0A383CN74_9ZZZZ</name>
<accession>A0A383CN74</accession>
<evidence type="ECO:0000313" key="1">
    <source>
        <dbReference type="EMBL" id="SVE33826.1"/>
    </source>
</evidence>
<reference evidence="1" key="1">
    <citation type="submission" date="2018-05" db="EMBL/GenBank/DDBJ databases">
        <authorList>
            <person name="Lanie J.A."/>
            <person name="Ng W.-L."/>
            <person name="Kazmierczak K.M."/>
            <person name="Andrzejewski T.M."/>
            <person name="Davidsen T.M."/>
            <person name="Wayne K.J."/>
            <person name="Tettelin H."/>
            <person name="Glass J.I."/>
            <person name="Rusch D."/>
            <person name="Podicherti R."/>
            <person name="Tsui H.-C.T."/>
            <person name="Winkler M.E."/>
        </authorList>
    </citation>
    <scope>NUCLEOTIDE SEQUENCE</scope>
</reference>
<sequence>GSTSRGVWSIRQGNNQRLLRVYDFWTLNEWQHVVATVNAQGVMRLYRNGQMLGTYNGHVPTNDTRTQQYIGKSNWGNALFDGMMDDIRVYDRDLTEQEASHIYLGDLETTVTLGGDDPFVQIFWGDEDAGFTTDVNASDAAKWDTVVDLGIREVGDFALPVTGMTAGKTYYYRVRAQNAAGEVWSPQATTFNTGLFEFTANSLPHQELILWLDATDVDGDGNASNEPFGGVLNFWQDKSG</sequence>
<dbReference type="SUPFAM" id="SSF49899">
    <property type="entry name" value="Concanavalin A-like lectins/glucanases"/>
    <property type="match status" value="1"/>
</dbReference>
<evidence type="ECO:0008006" key="2">
    <source>
        <dbReference type="Google" id="ProtNLM"/>
    </source>
</evidence>
<dbReference type="Pfam" id="PF13385">
    <property type="entry name" value="Laminin_G_3"/>
    <property type="match status" value="1"/>
</dbReference>
<dbReference type="InterPro" id="IPR013783">
    <property type="entry name" value="Ig-like_fold"/>
</dbReference>
<dbReference type="InterPro" id="IPR013320">
    <property type="entry name" value="ConA-like_dom_sf"/>
</dbReference>
<dbReference type="AlphaFoldDB" id="A0A383CN74"/>
<dbReference type="InterPro" id="IPR036116">
    <property type="entry name" value="FN3_sf"/>
</dbReference>
<feature type="non-terminal residue" evidence="1">
    <location>
        <position position="1"/>
    </location>
</feature>
<dbReference type="EMBL" id="UINC01210387">
    <property type="protein sequence ID" value="SVE33826.1"/>
    <property type="molecule type" value="Genomic_DNA"/>
</dbReference>
<dbReference type="SUPFAM" id="SSF49265">
    <property type="entry name" value="Fibronectin type III"/>
    <property type="match status" value="1"/>
</dbReference>
<dbReference type="Gene3D" id="2.60.40.10">
    <property type="entry name" value="Immunoglobulins"/>
    <property type="match status" value="1"/>
</dbReference>
<organism evidence="1">
    <name type="scientific">marine metagenome</name>
    <dbReference type="NCBI Taxonomy" id="408172"/>
    <lineage>
        <taxon>unclassified sequences</taxon>
        <taxon>metagenomes</taxon>
        <taxon>ecological metagenomes</taxon>
    </lineage>
</organism>
<proteinExistence type="predicted"/>
<dbReference type="Gene3D" id="2.60.120.200">
    <property type="match status" value="1"/>
</dbReference>
<feature type="non-terminal residue" evidence="1">
    <location>
        <position position="240"/>
    </location>
</feature>
<protein>
    <recommendedName>
        <fullName evidence="2">LamG-like jellyroll fold domain-containing protein</fullName>
    </recommendedName>
</protein>
<gene>
    <name evidence="1" type="ORF">METZ01_LOCUS486680</name>
</gene>